<evidence type="ECO:0000313" key="2">
    <source>
        <dbReference type="EMBL" id="NLS13368.1"/>
    </source>
</evidence>
<keyword evidence="1" id="KW-0812">Transmembrane</keyword>
<evidence type="ECO:0000256" key="1">
    <source>
        <dbReference type="SAM" id="Phobius"/>
    </source>
</evidence>
<gene>
    <name evidence="2" type="ORF">HGP28_10735</name>
</gene>
<proteinExistence type="predicted"/>
<dbReference type="AlphaFoldDB" id="A0A7X8TR82"/>
<sequence length="51" mass="5842">MIETPQIVLALVSGGISSICTVVALKVDIKWMKEKLDYHGEWLLELERRTK</sequence>
<protein>
    <submittedName>
        <fullName evidence="2">Uncharacterized protein</fullName>
    </submittedName>
</protein>
<keyword evidence="3" id="KW-1185">Reference proteome</keyword>
<keyword evidence="1" id="KW-1133">Transmembrane helix</keyword>
<feature type="transmembrane region" description="Helical" evidence="1">
    <location>
        <begin position="6"/>
        <end position="25"/>
    </location>
</feature>
<dbReference type="EMBL" id="JABAIK010000009">
    <property type="protein sequence ID" value="NLS13368.1"/>
    <property type="molecule type" value="Genomic_DNA"/>
</dbReference>
<reference evidence="2 3" key="1">
    <citation type="submission" date="2020-04" db="EMBL/GenBank/DDBJ databases">
        <title>Vibrio sp. SM6, a novel species isolated from seawater.</title>
        <authorList>
            <person name="Wang X."/>
        </authorList>
    </citation>
    <scope>NUCLEOTIDE SEQUENCE [LARGE SCALE GENOMIC DNA]</scope>
    <source>
        <strain evidence="2 3">SM6</strain>
    </source>
</reference>
<name>A0A7X8TR82_9VIBR</name>
<dbReference type="RefSeq" id="WP_168836459.1">
    <property type="nucleotide sequence ID" value="NZ_JABAIK010000009.1"/>
</dbReference>
<comment type="caution">
    <text evidence="2">The sequence shown here is derived from an EMBL/GenBank/DDBJ whole genome shotgun (WGS) entry which is preliminary data.</text>
</comment>
<dbReference type="Proteomes" id="UP000535589">
    <property type="component" value="Unassembled WGS sequence"/>
</dbReference>
<evidence type="ECO:0000313" key="3">
    <source>
        <dbReference type="Proteomes" id="UP000535589"/>
    </source>
</evidence>
<organism evidence="2 3">
    <name type="scientific">Vibrio agarilyticus</name>
    <dbReference type="NCBI Taxonomy" id="2726741"/>
    <lineage>
        <taxon>Bacteria</taxon>
        <taxon>Pseudomonadati</taxon>
        <taxon>Pseudomonadota</taxon>
        <taxon>Gammaproteobacteria</taxon>
        <taxon>Vibrionales</taxon>
        <taxon>Vibrionaceae</taxon>
        <taxon>Vibrio</taxon>
    </lineage>
</organism>
<accession>A0A7X8TR82</accession>
<keyword evidence="1" id="KW-0472">Membrane</keyword>